<accession>A0A2W4RKL6</accession>
<dbReference type="Pfam" id="PF11848">
    <property type="entry name" value="DUF3368"/>
    <property type="match status" value="1"/>
</dbReference>
<gene>
    <name evidence="1" type="ORF">DM484_03065</name>
</gene>
<dbReference type="InterPro" id="IPR021799">
    <property type="entry name" value="PIN-like_prokaryotic"/>
</dbReference>
<sequence length="166" mass="18165">MTTRPVIIADSSPLIALAIIGQLDLLRELYAQVFAPPAVWEEVTVKGRGLPGSHEVSQLTWLEIKAPETELMQALLILVDRGEAEAIALANTIQGSTVLLDDARARRVAERFGIPRIGTLGILRRAKKAGLLEQVRPLVEQLRDNGIYMRQNLVDAVLRDLGEIGG</sequence>
<evidence type="ECO:0000313" key="2">
    <source>
        <dbReference type="Proteomes" id="UP000249396"/>
    </source>
</evidence>
<dbReference type="PANTHER" id="PTHR39550:SF1">
    <property type="entry name" value="SLL0658 PROTEIN"/>
    <property type="match status" value="1"/>
</dbReference>
<protein>
    <submittedName>
        <fullName evidence="1">DUF3368 domain-containing protein</fullName>
    </submittedName>
</protein>
<proteinExistence type="predicted"/>
<reference evidence="1 2" key="1">
    <citation type="journal article" date="2018" name="Aquat. Microb. Ecol.">
        <title>Gammaproteobacterial methanotrophs dominate.</title>
        <authorList>
            <person name="Rissanen A.J."/>
            <person name="Saarenheimo J."/>
            <person name="Tiirola M."/>
            <person name="Peura S."/>
            <person name="Aalto S.L."/>
            <person name="Karvinen A."/>
            <person name="Nykanen H."/>
        </authorList>
    </citation>
    <scope>NUCLEOTIDE SEQUENCE [LARGE SCALE GENOMIC DNA]</scope>
    <source>
        <strain evidence="1">AMbin10</strain>
    </source>
</reference>
<dbReference type="PANTHER" id="PTHR39550">
    <property type="entry name" value="SLL0658 PROTEIN"/>
    <property type="match status" value="1"/>
</dbReference>
<name>A0A2W4RKL6_9GAMM</name>
<comment type="caution">
    <text evidence="1">The sequence shown here is derived from an EMBL/GenBank/DDBJ whole genome shotgun (WGS) entry which is preliminary data.</text>
</comment>
<evidence type="ECO:0000313" key="1">
    <source>
        <dbReference type="EMBL" id="PZN84332.1"/>
    </source>
</evidence>
<dbReference type="Proteomes" id="UP000249396">
    <property type="component" value="Unassembled WGS sequence"/>
</dbReference>
<dbReference type="AlphaFoldDB" id="A0A2W4RKL6"/>
<dbReference type="EMBL" id="QJPH01000156">
    <property type="protein sequence ID" value="PZN84332.1"/>
    <property type="molecule type" value="Genomic_DNA"/>
</dbReference>
<organism evidence="1 2">
    <name type="scientific">Candidatus Methylumidiphilus alinenensis</name>
    <dbReference type="NCBI Taxonomy" id="2202197"/>
    <lineage>
        <taxon>Bacteria</taxon>
        <taxon>Pseudomonadati</taxon>
        <taxon>Pseudomonadota</taxon>
        <taxon>Gammaproteobacteria</taxon>
        <taxon>Methylococcales</taxon>
        <taxon>Candidatus Methylumidiphilus</taxon>
    </lineage>
</organism>